<accession>A0A2L0V0B5</accession>
<protein>
    <submittedName>
        <fullName evidence="1">Uncharacterized protein</fullName>
    </submittedName>
</protein>
<evidence type="ECO:0000313" key="1">
    <source>
        <dbReference type="EMBL" id="AUZ95211.1"/>
    </source>
</evidence>
<dbReference type="GeneID" id="40088455"/>
<proteinExistence type="predicted"/>
<organism evidence="1 2">
    <name type="scientific">Agrobacterium phage Atu_ph07</name>
    <dbReference type="NCBI Taxonomy" id="2024264"/>
    <lineage>
        <taxon>Viruses</taxon>
        <taxon>Duplodnaviria</taxon>
        <taxon>Heunggongvirae</taxon>
        <taxon>Uroviricota</taxon>
        <taxon>Caudoviricetes</taxon>
        <taxon>Polybotosvirus</taxon>
        <taxon>Polybotosvirus Atuph07</taxon>
    </lineage>
</organism>
<sequence>MKVSGSEFQVFANSLSSGHIKLWKANSMISTLTQIPEIINDNDRLVKYVDSCLLMEGFSHRDCKKITDYIKENR</sequence>
<reference evidence="1 2" key="1">
    <citation type="submission" date="2017-06" db="EMBL/GenBank/DDBJ databases">
        <authorList>
            <person name="Kim H.J."/>
            <person name="Triplett B.A."/>
        </authorList>
    </citation>
    <scope>NUCLEOTIDE SEQUENCE [LARGE SCALE GENOMIC DNA]</scope>
</reference>
<dbReference type="KEGG" id="vg:40088455"/>
<name>A0A2L0V0B5_9CAUD</name>
<dbReference type="EMBL" id="MF403008">
    <property type="protein sequence ID" value="AUZ95211.1"/>
    <property type="molecule type" value="Genomic_DNA"/>
</dbReference>
<keyword evidence="2" id="KW-1185">Reference proteome</keyword>
<dbReference type="Proteomes" id="UP000223025">
    <property type="component" value="Segment"/>
</dbReference>
<evidence type="ECO:0000313" key="2">
    <source>
        <dbReference type="Proteomes" id="UP000223025"/>
    </source>
</evidence>
<dbReference type="RefSeq" id="YP_009612117.1">
    <property type="nucleotide sequence ID" value="NC_042013.1"/>
</dbReference>